<evidence type="ECO:0000313" key="4">
    <source>
        <dbReference type="Proteomes" id="UP000069620"/>
    </source>
</evidence>
<sequence length="146" mass="15861">MTTVHSSIDQHPDILALRARYDRVAESMAAQATFGLTLMAGLYVALSPWIIGYQGFTRLSANDLLVGGTVGFLALCFGCALDRSHGMTWTLPVLGVWLIISPWIYVSGPTAGMIWSHVISGAVVFLLGLYATYLGMRVRNSDTRHA</sequence>
<reference evidence="4" key="1">
    <citation type="journal article" date="2016" name="Genome Announc.">
        <title>Draft Genome Sequences of Five Rapidly Growing Mycobacterium Species, M. thermoresistibile, M. fortuitum subsp. acetamidolyticum, M. canariasense, M. brisbanense, and M. novocastrense.</title>
        <authorList>
            <person name="Katahira K."/>
            <person name="Ogura Y."/>
            <person name="Gotoh Y."/>
            <person name="Hayashi T."/>
        </authorList>
    </citation>
    <scope>NUCLEOTIDE SEQUENCE [LARGE SCALE GENOMIC DNA]</scope>
    <source>
        <strain evidence="4">JCM15654</strain>
    </source>
</reference>
<evidence type="ECO:0000259" key="2">
    <source>
        <dbReference type="Pfam" id="PF03779"/>
    </source>
</evidence>
<feature type="transmembrane region" description="Helical" evidence="1">
    <location>
        <begin position="28"/>
        <end position="52"/>
    </location>
</feature>
<accession>A0A117I7D9</accession>
<dbReference type="Proteomes" id="UP000069620">
    <property type="component" value="Unassembled WGS sequence"/>
</dbReference>
<dbReference type="STRING" id="146020.RMCB_5644"/>
<keyword evidence="1" id="KW-0472">Membrane</keyword>
<dbReference type="InterPro" id="IPR005530">
    <property type="entry name" value="SPW"/>
</dbReference>
<dbReference type="AlphaFoldDB" id="A0A117I7D9"/>
<proteinExistence type="predicted"/>
<dbReference type="OrthoDB" id="3638638at2"/>
<protein>
    <submittedName>
        <fullName evidence="3">Transmembrane protein</fullName>
    </submittedName>
</protein>
<reference evidence="4" key="2">
    <citation type="submission" date="2016-02" db="EMBL/GenBank/DDBJ databases">
        <title>Draft genome sequence of five rapidly growing Mycobacterium species.</title>
        <authorList>
            <person name="Katahira K."/>
            <person name="Gotou Y."/>
            <person name="Iida K."/>
            <person name="Ogura Y."/>
            <person name="Hayashi T."/>
        </authorList>
    </citation>
    <scope>NUCLEOTIDE SEQUENCE [LARGE SCALE GENOMIC DNA]</scope>
    <source>
        <strain evidence="4">JCM15654</strain>
    </source>
</reference>
<gene>
    <name evidence="3" type="ORF">RMCB_5644</name>
</gene>
<keyword evidence="1" id="KW-1133">Transmembrane helix</keyword>
<evidence type="ECO:0000313" key="3">
    <source>
        <dbReference type="EMBL" id="GAS91548.1"/>
    </source>
</evidence>
<feature type="transmembrane region" description="Helical" evidence="1">
    <location>
        <begin position="112"/>
        <end position="134"/>
    </location>
</feature>
<keyword evidence="1 3" id="KW-0812">Transmembrane</keyword>
<feature type="transmembrane region" description="Helical" evidence="1">
    <location>
        <begin position="88"/>
        <end position="106"/>
    </location>
</feature>
<comment type="caution">
    <text evidence="3">The sequence shown here is derived from an EMBL/GenBank/DDBJ whole genome shotgun (WGS) entry which is preliminary data.</text>
</comment>
<feature type="transmembrane region" description="Helical" evidence="1">
    <location>
        <begin position="64"/>
        <end position="81"/>
    </location>
</feature>
<dbReference type="Pfam" id="PF03779">
    <property type="entry name" value="SPW"/>
    <property type="match status" value="1"/>
</dbReference>
<evidence type="ECO:0000256" key="1">
    <source>
        <dbReference type="SAM" id="Phobius"/>
    </source>
</evidence>
<dbReference type="EMBL" id="BCSX01000050">
    <property type="protein sequence ID" value="GAS91548.1"/>
    <property type="molecule type" value="Genomic_DNA"/>
</dbReference>
<keyword evidence="4" id="KW-1185">Reference proteome</keyword>
<dbReference type="RefSeq" id="WP_029370809.1">
    <property type="nucleotide sequence ID" value="NZ_BCSX01000050.1"/>
</dbReference>
<organism evidence="3 4">
    <name type="scientific">Mycolicibacterium brisbanense</name>
    <dbReference type="NCBI Taxonomy" id="146020"/>
    <lineage>
        <taxon>Bacteria</taxon>
        <taxon>Bacillati</taxon>
        <taxon>Actinomycetota</taxon>
        <taxon>Actinomycetes</taxon>
        <taxon>Mycobacteriales</taxon>
        <taxon>Mycobacteriaceae</taxon>
        <taxon>Mycolicibacterium</taxon>
    </lineage>
</organism>
<feature type="domain" description="SPW repeat-containing integral membrane" evidence="2">
    <location>
        <begin position="35"/>
        <end position="129"/>
    </location>
</feature>
<name>A0A117I7D9_9MYCO</name>